<evidence type="ECO:0000256" key="1">
    <source>
        <dbReference type="ARBA" id="ARBA00022801"/>
    </source>
</evidence>
<dbReference type="Pfam" id="PF00150">
    <property type="entry name" value="Cellulase"/>
    <property type="match status" value="1"/>
</dbReference>
<evidence type="ECO:0000259" key="4">
    <source>
        <dbReference type="Pfam" id="PF00150"/>
    </source>
</evidence>
<dbReference type="Proteomes" id="UP000680865">
    <property type="component" value="Unassembled WGS sequence"/>
</dbReference>
<keyword evidence="2 3" id="KW-0326">Glycosidase</keyword>
<dbReference type="PANTHER" id="PTHR34142:SF1">
    <property type="entry name" value="GLYCOSIDE HYDROLASE FAMILY 5 DOMAIN-CONTAINING PROTEIN"/>
    <property type="match status" value="1"/>
</dbReference>
<proteinExistence type="inferred from homology"/>
<keyword evidence="1 3" id="KW-0378">Hydrolase</keyword>
<evidence type="ECO:0000313" key="6">
    <source>
        <dbReference type="Proteomes" id="UP000680865"/>
    </source>
</evidence>
<dbReference type="GO" id="GO:0004553">
    <property type="term" value="F:hydrolase activity, hydrolyzing O-glycosyl compounds"/>
    <property type="evidence" value="ECO:0007669"/>
    <property type="project" value="InterPro"/>
</dbReference>
<reference evidence="5" key="1">
    <citation type="submission" date="2021-03" db="EMBL/GenBank/DDBJ databases">
        <title>Whole genome shotgun sequence of Actinoplanes consettensis NBRC 14913.</title>
        <authorList>
            <person name="Komaki H."/>
            <person name="Tamura T."/>
        </authorList>
    </citation>
    <scope>NUCLEOTIDE SEQUENCE</scope>
    <source>
        <strain evidence="5">NBRC 14913</strain>
    </source>
</reference>
<sequence length="353" mass="39160">MERGPAKPVHIDGNRFIDVDGQELKLRGFNHSGAEYSCVEGDGFFDTEDGRAPSEKVVAAMGEWHASVVRVPLNEQCWLGLPSVPREFSGAAYRDQIRTFVDRLNRHGMVAVLDLHRSAPGDGVPREQEPMPDREHSPAFWQSVAQDFPAQAVIFDLFNEPFPYAETNSDRAWSCWRDGGCTQTSVNTGEPYVAAGMTELIAAVRRTGSRVPLLAGGIHWAESLTQWAKYRPVDPENQLAASWHTYSFNEYCTGQDCFRRELDQLTDRVPVFAGEVGPTLTVGADGVDADCPRSAVRKGGFADSTLDWLDDHAAGYAAWSWNPWPDCWSLVEDWGGEPTSRWGVGVRRRLAAS</sequence>
<comment type="similarity">
    <text evidence="3">Belongs to the glycosyl hydrolase 5 (cellulase A) family.</text>
</comment>
<keyword evidence="6" id="KW-1185">Reference proteome</keyword>
<dbReference type="SUPFAM" id="SSF51445">
    <property type="entry name" value="(Trans)glycosidases"/>
    <property type="match status" value="1"/>
</dbReference>
<name>A0A919STP7_9ACTN</name>
<dbReference type="InterPro" id="IPR001547">
    <property type="entry name" value="Glyco_hydro_5"/>
</dbReference>
<comment type="caution">
    <text evidence="5">The sequence shown here is derived from an EMBL/GenBank/DDBJ whole genome shotgun (WGS) entry which is preliminary data.</text>
</comment>
<dbReference type="InterPro" id="IPR017853">
    <property type="entry name" value="GH"/>
</dbReference>
<feature type="domain" description="Glycoside hydrolase family 5" evidence="4">
    <location>
        <begin position="18"/>
        <end position="323"/>
    </location>
</feature>
<evidence type="ECO:0000256" key="2">
    <source>
        <dbReference type="ARBA" id="ARBA00023295"/>
    </source>
</evidence>
<dbReference type="EMBL" id="BOQP01000030">
    <property type="protein sequence ID" value="GIM77361.1"/>
    <property type="molecule type" value="Genomic_DNA"/>
</dbReference>
<protein>
    <recommendedName>
        <fullName evidence="4">Glycoside hydrolase family 5 domain-containing protein</fullName>
    </recommendedName>
</protein>
<organism evidence="5 6">
    <name type="scientific">Winogradskya consettensis</name>
    <dbReference type="NCBI Taxonomy" id="113560"/>
    <lineage>
        <taxon>Bacteria</taxon>
        <taxon>Bacillati</taxon>
        <taxon>Actinomycetota</taxon>
        <taxon>Actinomycetes</taxon>
        <taxon>Micromonosporales</taxon>
        <taxon>Micromonosporaceae</taxon>
        <taxon>Winogradskya</taxon>
    </lineage>
</organism>
<evidence type="ECO:0000256" key="3">
    <source>
        <dbReference type="RuleBase" id="RU361153"/>
    </source>
</evidence>
<evidence type="ECO:0000313" key="5">
    <source>
        <dbReference type="EMBL" id="GIM77361.1"/>
    </source>
</evidence>
<dbReference type="AlphaFoldDB" id="A0A919STP7"/>
<dbReference type="RefSeq" id="WP_213000105.1">
    <property type="nucleotide sequence ID" value="NZ_BAAATW010000016.1"/>
</dbReference>
<dbReference type="GO" id="GO:0009251">
    <property type="term" value="P:glucan catabolic process"/>
    <property type="evidence" value="ECO:0007669"/>
    <property type="project" value="TreeGrafter"/>
</dbReference>
<dbReference type="PANTHER" id="PTHR34142">
    <property type="entry name" value="ENDO-BETA-1,4-GLUCANASE A"/>
    <property type="match status" value="1"/>
</dbReference>
<gene>
    <name evidence="5" type="ORF">Aco04nite_54960</name>
</gene>
<dbReference type="Gene3D" id="3.20.20.80">
    <property type="entry name" value="Glycosidases"/>
    <property type="match status" value="1"/>
</dbReference>
<accession>A0A919STP7</accession>